<dbReference type="Ensembl" id="ENSSBOT00000025861.1">
    <property type="protein sequence ID" value="ENSSBOP00000009098.1"/>
    <property type="gene ID" value="ENSSBOG00000021446.1"/>
</dbReference>
<keyword evidence="4 8" id="KW-0371">Homeobox</keyword>
<dbReference type="GO" id="GO:1990837">
    <property type="term" value="F:sequence-specific double-stranded DNA binding"/>
    <property type="evidence" value="ECO:0007669"/>
    <property type="project" value="Ensembl"/>
</dbReference>
<dbReference type="InterPro" id="IPR050224">
    <property type="entry name" value="TALE_homeobox"/>
</dbReference>
<reference evidence="11" key="1">
    <citation type="submission" date="2025-08" db="UniProtKB">
        <authorList>
            <consortium name="Ensembl"/>
        </authorList>
    </citation>
    <scope>IDENTIFICATION</scope>
</reference>
<dbReference type="FunFam" id="1.10.10.60:FF:000059">
    <property type="entry name" value="TGFB-induced factor homeobox 1"/>
    <property type="match status" value="1"/>
</dbReference>
<dbReference type="SMART" id="SM00389">
    <property type="entry name" value="HOX"/>
    <property type="match status" value="1"/>
</dbReference>
<dbReference type="GO" id="GO:0005634">
    <property type="term" value="C:nucleus"/>
    <property type="evidence" value="ECO:0007669"/>
    <property type="project" value="UniProtKB-SubCell"/>
</dbReference>
<dbReference type="InterPro" id="IPR001356">
    <property type="entry name" value="HD"/>
</dbReference>
<dbReference type="GO" id="GO:0006355">
    <property type="term" value="P:regulation of DNA-templated transcription"/>
    <property type="evidence" value="ECO:0007669"/>
    <property type="project" value="InterPro"/>
</dbReference>
<comment type="similarity">
    <text evidence="7">Belongs to the TALE/TGIF homeobox family.</text>
</comment>
<dbReference type="GeneTree" id="ENSGT00940000163848"/>
<dbReference type="OMA" id="QERRYQS"/>
<keyword evidence="6 8" id="KW-0539">Nucleus</keyword>
<feature type="domain" description="Homeobox" evidence="10">
    <location>
        <begin position="46"/>
        <end position="105"/>
    </location>
</feature>
<evidence type="ECO:0000256" key="9">
    <source>
        <dbReference type="SAM" id="MobiDB-lite"/>
    </source>
</evidence>
<keyword evidence="12" id="KW-1185">Reference proteome</keyword>
<dbReference type="InterPro" id="IPR009057">
    <property type="entry name" value="Homeodomain-like_sf"/>
</dbReference>
<dbReference type="InterPro" id="IPR008422">
    <property type="entry name" value="KN_HD"/>
</dbReference>
<name>A0A2K6SNZ8_SAIBB</name>
<protein>
    <submittedName>
        <fullName evidence="11">TGFB induced factor homeobox 2 like Y-linked</fullName>
    </submittedName>
</protein>
<evidence type="ECO:0000256" key="5">
    <source>
        <dbReference type="ARBA" id="ARBA00023163"/>
    </source>
</evidence>
<evidence type="ECO:0000256" key="2">
    <source>
        <dbReference type="ARBA" id="ARBA00023015"/>
    </source>
</evidence>
<evidence type="ECO:0000256" key="4">
    <source>
        <dbReference type="ARBA" id="ARBA00023155"/>
    </source>
</evidence>
<organism evidence="11 12">
    <name type="scientific">Saimiri boliviensis boliviensis</name>
    <name type="common">Bolivian squirrel monkey</name>
    <dbReference type="NCBI Taxonomy" id="39432"/>
    <lineage>
        <taxon>Eukaryota</taxon>
        <taxon>Metazoa</taxon>
        <taxon>Chordata</taxon>
        <taxon>Craniata</taxon>
        <taxon>Vertebrata</taxon>
        <taxon>Euteleostomi</taxon>
        <taxon>Mammalia</taxon>
        <taxon>Eutheria</taxon>
        <taxon>Euarchontoglires</taxon>
        <taxon>Primates</taxon>
        <taxon>Haplorrhini</taxon>
        <taxon>Platyrrhini</taxon>
        <taxon>Cebidae</taxon>
        <taxon>Saimiriinae</taxon>
        <taxon>Saimiri</taxon>
    </lineage>
</organism>
<dbReference type="AlphaFoldDB" id="A0A2K6SNZ8"/>
<dbReference type="STRING" id="39432.ENSSBOP00000009098"/>
<feature type="region of interest" description="Disordered" evidence="9">
    <location>
        <begin position="1"/>
        <end position="35"/>
    </location>
</feature>
<sequence>MEATAEDAAEIQSPMENESPAVNLSPAQDTSMMSRNNADIDKPLALSGCRKKAKLPVESVKILRKWMYKHRFRAYPSEAEKLMLAEKTNLSFSQISNWFVNARRRILPGMLRKSGNDQEMRKDDNDTNLQDTDDFVSAKYNPCGPCQWARCQERTYQIRGWPLAGSSP</sequence>
<evidence type="ECO:0000313" key="11">
    <source>
        <dbReference type="Ensembl" id="ENSSBOP00000009098.1"/>
    </source>
</evidence>
<evidence type="ECO:0000256" key="1">
    <source>
        <dbReference type="ARBA" id="ARBA00004123"/>
    </source>
</evidence>
<feature type="DNA-binding region" description="Homeobox" evidence="8">
    <location>
        <begin position="48"/>
        <end position="106"/>
    </location>
</feature>
<dbReference type="Pfam" id="PF05920">
    <property type="entry name" value="Homeobox_KN"/>
    <property type="match status" value="1"/>
</dbReference>
<evidence type="ECO:0000256" key="3">
    <source>
        <dbReference type="ARBA" id="ARBA00023125"/>
    </source>
</evidence>
<dbReference type="SUPFAM" id="SSF46689">
    <property type="entry name" value="Homeodomain-like"/>
    <property type="match status" value="1"/>
</dbReference>
<comment type="subcellular location">
    <subcellularLocation>
        <location evidence="1 8">Nucleus</location>
    </subcellularLocation>
</comment>
<evidence type="ECO:0000256" key="8">
    <source>
        <dbReference type="PROSITE-ProRule" id="PRU00108"/>
    </source>
</evidence>
<dbReference type="Proteomes" id="UP000233220">
    <property type="component" value="Unplaced"/>
</dbReference>
<dbReference type="PROSITE" id="PS50071">
    <property type="entry name" value="HOMEOBOX_2"/>
    <property type="match status" value="1"/>
</dbReference>
<dbReference type="PANTHER" id="PTHR11850">
    <property type="entry name" value="HOMEOBOX PROTEIN TRANSCRIPTION FACTORS"/>
    <property type="match status" value="1"/>
</dbReference>
<keyword evidence="2" id="KW-0805">Transcription regulation</keyword>
<evidence type="ECO:0000259" key="10">
    <source>
        <dbReference type="PROSITE" id="PS50071"/>
    </source>
</evidence>
<keyword evidence="3 8" id="KW-0238">DNA-binding</keyword>
<evidence type="ECO:0000313" key="12">
    <source>
        <dbReference type="Proteomes" id="UP000233220"/>
    </source>
</evidence>
<feature type="compositionally biased region" description="Polar residues" evidence="9">
    <location>
        <begin position="14"/>
        <end position="35"/>
    </location>
</feature>
<dbReference type="CDD" id="cd00086">
    <property type="entry name" value="homeodomain"/>
    <property type="match status" value="1"/>
</dbReference>
<reference evidence="11" key="2">
    <citation type="submission" date="2025-09" db="UniProtKB">
        <authorList>
            <consortium name="Ensembl"/>
        </authorList>
    </citation>
    <scope>IDENTIFICATION</scope>
</reference>
<gene>
    <name evidence="11" type="primary">TGIF2LY</name>
</gene>
<proteinExistence type="inferred from homology"/>
<evidence type="ECO:0000256" key="7">
    <source>
        <dbReference type="ARBA" id="ARBA00038021"/>
    </source>
</evidence>
<evidence type="ECO:0000256" key="6">
    <source>
        <dbReference type="ARBA" id="ARBA00023242"/>
    </source>
</evidence>
<accession>A0A2K6SNZ8</accession>
<keyword evidence="5" id="KW-0804">Transcription</keyword>
<dbReference type="Gene3D" id="1.10.10.60">
    <property type="entry name" value="Homeodomain-like"/>
    <property type="match status" value="1"/>
</dbReference>